<gene>
    <name evidence="1" type="ORF">GCM10022254_75500</name>
</gene>
<organism evidence="1 2">
    <name type="scientific">Actinomadura meridiana</name>
    <dbReference type="NCBI Taxonomy" id="559626"/>
    <lineage>
        <taxon>Bacteria</taxon>
        <taxon>Bacillati</taxon>
        <taxon>Actinomycetota</taxon>
        <taxon>Actinomycetes</taxon>
        <taxon>Streptosporangiales</taxon>
        <taxon>Thermomonosporaceae</taxon>
        <taxon>Actinomadura</taxon>
    </lineage>
</organism>
<protein>
    <submittedName>
        <fullName evidence="1">Uncharacterized protein</fullName>
    </submittedName>
</protein>
<dbReference type="RefSeq" id="WP_344907894.1">
    <property type="nucleotide sequence ID" value="NZ_BAABAS010000033.1"/>
</dbReference>
<dbReference type="EMBL" id="BAABAS010000033">
    <property type="protein sequence ID" value="GAA4242452.1"/>
    <property type="molecule type" value="Genomic_DNA"/>
</dbReference>
<accession>A0ABP8CRG5</accession>
<reference evidence="2" key="1">
    <citation type="journal article" date="2019" name="Int. J. Syst. Evol. Microbiol.">
        <title>The Global Catalogue of Microorganisms (GCM) 10K type strain sequencing project: providing services to taxonomists for standard genome sequencing and annotation.</title>
        <authorList>
            <consortium name="The Broad Institute Genomics Platform"/>
            <consortium name="The Broad Institute Genome Sequencing Center for Infectious Disease"/>
            <person name="Wu L."/>
            <person name="Ma J."/>
        </authorList>
    </citation>
    <scope>NUCLEOTIDE SEQUENCE [LARGE SCALE GENOMIC DNA]</scope>
    <source>
        <strain evidence="2">JCM 17440</strain>
    </source>
</reference>
<evidence type="ECO:0000313" key="2">
    <source>
        <dbReference type="Proteomes" id="UP001501710"/>
    </source>
</evidence>
<comment type="caution">
    <text evidence="1">The sequence shown here is derived from an EMBL/GenBank/DDBJ whole genome shotgun (WGS) entry which is preliminary data.</text>
</comment>
<name>A0ABP8CRG5_9ACTN</name>
<sequence length="43" mass="5002">MALRDRGRAEDLREASALIDAEIERRVRVHGRDQPLTWTAWAI</sequence>
<dbReference type="Proteomes" id="UP001501710">
    <property type="component" value="Unassembled WGS sequence"/>
</dbReference>
<evidence type="ECO:0000313" key="1">
    <source>
        <dbReference type="EMBL" id="GAA4242452.1"/>
    </source>
</evidence>
<keyword evidence="2" id="KW-1185">Reference proteome</keyword>
<proteinExistence type="predicted"/>